<evidence type="ECO:0000313" key="4">
    <source>
        <dbReference type="Proteomes" id="UP000029736"/>
    </source>
</evidence>
<protein>
    <recommendedName>
        <fullName evidence="2">PKD domain-containing protein</fullName>
    </recommendedName>
</protein>
<evidence type="ECO:0000313" key="3">
    <source>
        <dbReference type="EMBL" id="KGE84960.1"/>
    </source>
</evidence>
<feature type="chain" id="PRO_5001939549" description="PKD domain-containing protein" evidence="1">
    <location>
        <begin position="28"/>
        <end position="1153"/>
    </location>
</feature>
<dbReference type="SUPFAM" id="SSF49299">
    <property type="entry name" value="PKD domain"/>
    <property type="match status" value="1"/>
</dbReference>
<dbReference type="SMART" id="SM00089">
    <property type="entry name" value="PKD"/>
    <property type="match status" value="1"/>
</dbReference>
<dbReference type="Proteomes" id="UP000029736">
    <property type="component" value="Unassembled WGS sequence"/>
</dbReference>
<dbReference type="PROSITE" id="PS50093">
    <property type="entry name" value="PKD"/>
    <property type="match status" value="1"/>
</dbReference>
<name>A0A098RYF6_9BACT</name>
<dbReference type="InterPro" id="IPR026444">
    <property type="entry name" value="Secre_tail"/>
</dbReference>
<evidence type="ECO:0000256" key="1">
    <source>
        <dbReference type="SAM" id="SignalP"/>
    </source>
</evidence>
<dbReference type="InterPro" id="IPR039448">
    <property type="entry name" value="Beta_helix"/>
</dbReference>
<organism evidence="3 4">
    <name type="scientific">Phaeodactylibacter xiamenensis</name>
    <dbReference type="NCBI Taxonomy" id="1524460"/>
    <lineage>
        <taxon>Bacteria</taxon>
        <taxon>Pseudomonadati</taxon>
        <taxon>Bacteroidota</taxon>
        <taxon>Saprospiria</taxon>
        <taxon>Saprospirales</taxon>
        <taxon>Haliscomenobacteraceae</taxon>
        <taxon>Phaeodactylibacter</taxon>
    </lineage>
</organism>
<feature type="signal peptide" evidence="1">
    <location>
        <begin position="1"/>
        <end position="27"/>
    </location>
</feature>
<dbReference type="InterPro" id="IPR013783">
    <property type="entry name" value="Ig-like_fold"/>
</dbReference>
<dbReference type="AlphaFoldDB" id="A0A098RYF6"/>
<dbReference type="CDD" id="cd00146">
    <property type="entry name" value="PKD"/>
    <property type="match status" value="1"/>
</dbReference>
<dbReference type="InterPro" id="IPR000601">
    <property type="entry name" value="PKD_dom"/>
</dbReference>
<dbReference type="InterPro" id="IPR035986">
    <property type="entry name" value="PKD_dom_sf"/>
</dbReference>
<proteinExistence type="predicted"/>
<dbReference type="InterPro" id="IPR022409">
    <property type="entry name" value="PKD/Chitinase_dom"/>
</dbReference>
<dbReference type="Gene3D" id="2.60.40.10">
    <property type="entry name" value="Immunoglobulins"/>
    <property type="match status" value="1"/>
</dbReference>
<gene>
    <name evidence="3" type="ORF">IX84_30535</name>
</gene>
<evidence type="ECO:0000259" key="2">
    <source>
        <dbReference type="PROSITE" id="PS50093"/>
    </source>
</evidence>
<comment type="caution">
    <text evidence="3">The sequence shown here is derived from an EMBL/GenBank/DDBJ whole genome shotgun (WGS) entry which is preliminary data.</text>
</comment>
<dbReference type="STRING" id="1524460.IX84_30535"/>
<dbReference type="Pfam" id="PF13229">
    <property type="entry name" value="Beta_helix"/>
    <property type="match status" value="1"/>
</dbReference>
<dbReference type="Pfam" id="PF18962">
    <property type="entry name" value="Por_Secre_tail"/>
    <property type="match status" value="1"/>
</dbReference>
<feature type="domain" description="PKD" evidence="2">
    <location>
        <begin position="256"/>
        <end position="302"/>
    </location>
</feature>
<dbReference type="Pfam" id="PF18911">
    <property type="entry name" value="PKD_4"/>
    <property type="match status" value="1"/>
</dbReference>
<dbReference type="NCBIfam" id="TIGR04183">
    <property type="entry name" value="Por_Secre_tail"/>
    <property type="match status" value="1"/>
</dbReference>
<sequence length="1153" mass="125230">MNLYAFSPPPRGLFLTMLLLMFSYWSASGQCDSPTTVSDGSFESIQSPCTPGQNQYNEAFNDGCMGDWFAGKGTPTLIKTGTVSDNSGVINTPSGGGSYYADLHSITTNNTPPLCEHEALVLDLTLDPGCSYDITLWSRVYDHSTVTGESSELTVYFTSGITNAVGATGPQSCLSAPMDAETHTINSFTWAQYSFNIPAEAGDDQLVIFATSTNSSINFRTLIDLVTVEVCESDLNPGFVANEVGVFTYQFNDLTSTTATNSAVEWCWDFGDGTYAYTQNPVHTFPDSQPYTVCLTIKDENGCTAKHCQGVVAQPLCDCLDDPLEINADQTWTSDQAVNHNLIVRTGRTLELDLMTLNMAPDCKIYVERGAKLEAINSTLTTGCTQPDKYWSGIEVWGNGLVSHPPLSQITSSIYPYLPDHHGVVILANCDITKAHIGVLTDNLANNGHETYWQPYGTWGKHYGGIVYALKSNFTDNKRAAHISAFPANLPGATTTNIENLSRFLDCVIDDPLDISTRGISVWGSEAVLLEGNDFIGLNGYSLSFDDATGEVYENRFENFETGVKVTNTAGYTTGFDLEIGKESDPAKGNEFVNGGPVGVWAENAVNLQIHNNRFETNVVPIAIAGPSFYEVTQNEFDNFFRGGQLQNTFELFSVANFNCNSYLETGVAVGVHVWGNNGKFEFEQETFDVAAGQDMRLSDSGTILGEIESAQGSPTDPVLNLFSGTQHIIAPATETIAFTYYHPGTNLTTAFPTLIFVPDNTGQNFTNVGISLPFTQYDDGCLELEGVGDRPREEECKTEECLDSLNNLLGNKRSLIDGGDTESLQNSLAQAPNEQSTLDAVSNAAPYLSDEVLLAVLSSGMELSNQEAILLQNAPVSPLVLNTAQGTISDDTYQALIDIRASEGYSAMEALLAEISDLESQRSAAFNYLYGTAFVEGDWVAAENLLLEEGSFSSIRKLIGLKLRTGAFSDAQAYLQALPVETDDQSIVADLLELEVAYRSNPIDYTLSDGDEAFLQLLAEDTLSATYTYSRALLSTMTGAQFHLPIAPDDQVDGLIQQNQGAAVSQQSKIRATKMLLSPNPAKGQVTVTLPVDATPEWRLEIWSSSGISVRSLEIGSNQHDFNLKSLPAGFYVVKAINKVEPLQLQQRLIIR</sequence>
<keyword evidence="1" id="KW-0732">Signal</keyword>
<keyword evidence="4" id="KW-1185">Reference proteome</keyword>
<reference evidence="3 4" key="1">
    <citation type="journal article" date="2014" name="Int. J. Syst. Evol. Microbiol.">
        <title>Phaeodactylibacter xiamenensis gen. nov., sp. nov., a member of the family Saprospiraceae isolated from the marine alga Phaeodactylum tricornutum.</title>
        <authorList>
            <person name="Chen Z.Jr."/>
            <person name="Lei X."/>
            <person name="Lai Q."/>
            <person name="Li Y."/>
            <person name="Zhang B."/>
            <person name="Zhang J."/>
            <person name="Zhang H."/>
            <person name="Yang L."/>
            <person name="Zheng W."/>
            <person name="Tian Y."/>
            <person name="Yu Z."/>
            <person name="Xu H.Jr."/>
            <person name="Zheng T."/>
        </authorList>
    </citation>
    <scope>NUCLEOTIDE SEQUENCE [LARGE SCALE GENOMIC DNA]</scope>
    <source>
        <strain evidence="3 4">KD52</strain>
    </source>
</reference>
<dbReference type="EMBL" id="JPOS01000098">
    <property type="protein sequence ID" value="KGE84960.1"/>
    <property type="molecule type" value="Genomic_DNA"/>
</dbReference>
<accession>A0A098RYF6</accession>